<proteinExistence type="predicted"/>
<dbReference type="Proteomes" id="UP000184600">
    <property type="component" value="Unassembled WGS sequence"/>
</dbReference>
<reference evidence="2" key="1">
    <citation type="submission" date="2016-12" db="EMBL/GenBank/DDBJ databases">
        <authorList>
            <person name="Rodrigo-Torres L."/>
            <person name="Arahal R.D."/>
            <person name="Lucena T."/>
        </authorList>
    </citation>
    <scope>NUCLEOTIDE SEQUENCE [LARGE SCALE GENOMIC DNA]</scope>
</reference>
<gene>
    <name evidence="1" type="ORF">VQ7734_01839</name>
</gene>
<name>A0A1M7YUA7_9VIBR</name>
<keyword evidence="2" id="KW-1185">Reference proteome</keyword>
<protein>
    <submittedName>
        <fullName evidence="1">Uncharacterized protein</fullName>
    </submittedName>
</protein>
<dbReference type="AlphaFoldDB" id="A0A1M7YUA7"/>
<accession>A0A1M7YUA7</accession>
<organism evidence="1 2">
    <name type="scientific">Vibrio quintilis</name>
    <dbReference type="NCBI Taxonomy" id="1117707"/>
    <lineage>
        <taxon>Bacteria</taxon>
        <taxon>Pseudomonadati</taxon>
        <taxon>Pseudomonadota</taxon>
        <taxon>Gammaproteobacteria</taxon>
        <taxon>Vibrionales</taxon>
        <taxon>Vibrionaceae</taxon>
        <taxon>Vibrio</taxon>
    </lineage>
</organism>
<dbReference type="EMBL" id="FRFG01000019">
    <property type="protein sequence ID" value="SHO56076.1"/>
    <property type="molecule type" value="Genomic_DNA"/>
</dbReference>
<sequence length="76" mass="9024">MSVHTYFNIMSVHMSSDNEKLYLQRFEMRLSRTLKEQYEQAAEVDNAMFRGKPSVATWIKQLANERIEQLKKEGKI</sequence>
<evidence type="ECO:0000313" key="2">
    <source>
        <dbReference type="Proteomes" id="UP000184600"/>
    </source>
</evidence>
<evidence type="ECO:0000313" key="1">
    <source>
        <dbReference type="EMBL" id="SHO56076.1"/>
    </source>
</evidence>